<proteinExistence type="predicted"/>
<reference evidence="4 5" key="1">
    <citation type="submission" date="2019-04" db="EMBL/GenBank/DDBJ databases">
        <authorList>
            <person name="Hwang J.C."/>
        </authorList>
    </citation>
    <scope>NUCLEOTIDE SEQUENCE [LARGE SCALE GENOMIC DNA]</scope>
    <source>
        <strain evidence="4 5">IMCC35001</strain>
    </source>
</reference>
<comment type="subcellular location">
    <subcellularLocation>
        <location evidence="1">Membrane</location>
    </subcellularLocation>
</comment>
<evidence type="ECO:0000256" key="1">
    <source>
        <dbReference type="ARBA" id="ARBA00004370"/>
    </source>
</evidence>
<sequence length="219" mass="24317">MSQTAVVVGATGVVGRALVDRLSRHPNIDQIRTLTRRPAPHPSAKVDNRVIDFDHLSQYGELMRGDLLFSCLGTTKKQAGSIQAQRKVDVTYQWRIAELAAEQGVGHYLLVSASGADAHSRSPYLKMKGELEQRVQSLPFNRISLFQPSLLLGQRSDFRPGETLAALVMPLLCRLPGLRRYRPILGDQVAAKMVAVSQSPGHPIETFRLDALFDIEEHR</sequence>
<dbReference type="GO" id="GO:0016620">
    <property type="term" value="F:oxidoreductase activity, acting on the aldehyde or oxo group of donors, NAD or NADP as acceptor"/>
    <property type="evidence" value="ECO:0007669"/>
    <property type="project" value="InterPro"/>
</dbReference>
<dbReference type="SUPFAM" id="SSF51735">
    <property type="entry name" value="NAD(P)-binding Rossmann-fold domains"/>
    <property type="match status" value="1"/>
</dbReference>
<keyword evidence="5" id="KW-1185">Reference proteome</keyword>
<dbReference type="Proteomes" id="UP000305674">
    <property type="component" value="Unassembled WGS sequence"/>
</dbReference>
<dbReference type="GO" id="GO:0051170">
    <property type="term" value="P:import into nucleus"/>
    <property type="evidence" value="ECO:0007669"/>
    <property type="project" value="TreeGrafter"/>
</dbReference>
<dbReference type="OrthoDB" id="9798632at2"/>
<comment type="caution">
    <text evidence="4">The sequence shown here is derived from an EMBL/GenBank/DDBJ whole genome shotgun (WGS) entry which is preliminary data.</text>
</comment>
<evidence type="ECO:0000259" key="3">
    <source>
        <dbReference type="SMART" id="SM00859"/>
    </source>
</evidence>
<dbReference type="PANTHER" id="PTHR14097">
    <property type="entry name" value="OXIDOREDUCTASE HTATIP2"/>
    <property type="match status" value="1"/>
</dbReference>
<protein>
    <submittedName>
        <fullName evidence="4">NAD-dependent epimerase/dehydratase family protein</fullName>
    </submittedName>
</protein>
<evidence type="ECO:0000313" key="4">
    <source>
        <dbReference type="EMBL" id="TKB51489.1"/>
    </source>
</evidence>
<name>A0A4U1BJ93_9GAMM</name>
<dbReference type="GO" id="GO:0016020">
    <property type="term" value="C:membrane"/>
    <property type="evidence" value="ECO:0007669"/>
    <property type="project" value="UniProtKB-SubCell"/>
</dbReference>
<dbReference type="AlphaFoldDB" id="A0A4U1BJ93"/>
<dbReference type="GO" id="GO:0051287">
    <property type="term" value="F:NAD binding"/>
    <property type="evidence" value="ECO:0007669"/>
    <property type="project" value="InterPro"/>
</dbReference>
<dbReference type="InterPro" id="IPR001509">
    <property type="entry name" value="Epimerase_deHydtase"/>
</dbReference>
<keyword evidence="2" id="KW-0472">Membrane</keyword>
<accession>A0A4U1BJ93</accession>
<dbReference type="InterPro" id="IPR000534">
    <property type="entry name" value="Semialdehyde_DH_NAD-bd"/>
</dbReference>
<dbReference type="GO" id="GO:0005737">
    <property type="term" value="C:cytoplasm"/>
    <property type="evidence" value="ECO:0007669"/>
    <property type="project" value="TreeGrafter"/>
</dbReference>
<dbReference type="InterPro" id="IPR036291">
    <property type="entry name" value="NAD(P)-bd_dom_sf"/>
</dbReference>
<feature type="domain" description="Semialdehyde dehydrogenase NAD-binding" evidence="3">
    <location>
        <begin position="4"/>
        <end position="107"/>
    </location>
</feature>
<dbReference type="EMBL" id="SWCI01000001">
    <property type="protein sequence ID" value="TKB51489.1"/>
    <property type="molecule type" value="Genomic_DNA"/>
</dbReference>
<dbReference type="SMART" id="SM00859">
    <property type="entry name" value="Semialdhyde_dh"/>
    <property type="match status" value="1"/>
</dbReference>
<organism evidence="4 5">
    <name type="scientific">Ferrimonas sediminicola</name>
    <dbReference type="NCBI Taxonomy" id="2569538"/>
    <lineage>
        <taxon>Bacteria</taxon>
        <taxon>Pseudomonadati</taxon>
        <taxon>Pseudomonadota</taxon>
        <taxon>Gammaproteobacteria</taxon>
        <taxon>Alteromonadales</taxon>
        <taxon>Ferrimonadaceae</taxon>
        <taxon>Ferrimonas</taxon>
    </lineage>
</organism>
<evidence type="ECO:0000313" key="5">
    <source>
        <dbReference type="Proteomes" id="UP000305674"/>
    </source>
</evidence>
<dbReference type="Gene3D" id="3.40.50.720">
    <property type="entry name" value="NAD(P)-binding Rossmann-like Domain"/>
    <property type="match status" value="1"/>
</dbReference>
<dbReference type="Pfam" id="PF01370">
    <property type="entry name" value="Epimerase"/>
    <property type="match status" value="1"/>
</dbReference>
<gene>
    <name evidence="4" type="ORF">FCL40_02740</name>
</gene>
<dbReference type="PANTHER" id="PTHR14097:SF7">
    <property type="entry name" value="OXIDOREDUCTASE HTATIP2"/>
    <property type="match status" value="1"/>
</dbReference>
<dbReference type="RefSeq" id="WP_136851098.1">
    <property type="nucleotide sequence ID" value="NZ_SWCI01000001.1"/>
</dbReference>
<evidence type="ECO:0000256" key="2">
    <source>
        <dbReference type="ARBA" id="ARBA00023136"/>
    </source>
</evidence>